<feature type="compositionally biased region" description="Basic and acidic residues" evidence="1">
    <location>
        <begin position="177"/>
        <end position="194"/>
    </location>
</feature>
<comment type="caution">
    <text evidence="2">The sequence shown here is derived from an EMBL/GenBank/DDBJ whole genome shotgun (WGS) entry which is preliminary data.</text>
</comment>
<feature type="region of interest" description="Disordered" evidence="1">
    <location>
        <begin position="165"/>
        <end position="194"/>
    </location>
</feature>
<sequence length="232" mass="24976">MADAVDTEIFSRLRRAGFEVVGRFEGGHPTVVEAFHRVVHIHALPVERISVNLDGAAQLLNDAWKSRALAGGIVSDDGSLLVAGGLNYGWVHVRLTEATDISSLEEEGELLFTGRSTSGHLVCAASKEGSEYWILEEAFSKEWAVFTASCCPALAVPTWLATSGSSAHAAPSTTHHPRPDTPAVDRDLDGEGRRGDRWSVSLIWTRSTTPPRVSVPSPPTRLLKSTETEGVP</sequence>
<feature type="compositionally biased region" description="Polar residues" evidence="1">
    <location>
        <begin position="165"/>
        <end position="174"/>
    </location>
</feature>
<reference evidence="3" key="1">
    <citation type="journal article" date="2019" name="Int. J. Syst. Evol. Microbiol.">
        <title>The Global Catalogue of Microorganisms (GCM) 10K type strain sequencing project: providing services to taxonomists for standard genome sequencing and annotation.</title>
        <authorList>
            <consortium name="The Broad Institute Genomics Platform"/>
            <consortium name="The Broad Institute Genome Sequencing Center for Infectious Disease"/>
            <person name="Wu L."/>
            <person name="Ma J."/>
        </authorList>
    </citation>
    <scope>NUCLEOTIDE SEQUENCE [LARGE SCALE GENOMIC DNA]</scope>
    <source>
        <strain evidence="3">JCM 11756</strain>
    </source>
</reference>
<proteinExistence type="predicted"/>
<dbReference type="EMBL" id="BAAAIZ010000017">
    <property type="protein sequence ID" value="GAA1419338.1"/>
    <property type="molecule type" value="Genomic_DNA"/>
</dbReference>
<accession>A0ABP4JHK1</accession>
<gene>
    <name evidence="2" type="ORF">GCM10009601_16090</name>
</gene>
<evidence type="ECO:0000313" key="3">
    <source>
        <dbReference type="Proteomes" id="UP001500973"/>
    </source>
</evidence>
<organism evidence="2 3">
    <name type="scientific">Streptomyces thermospinosisporus</name>
    <dbReference type="NCBI Taxonomy" id="161482"/>
    <lineage>
        <taxon>Bacteria</taxon>
        <taxon>Bacillati</taxon>
        <taxon>Actinomycetota</taxon>
        <taxon>Actinomycetes</taxon>
        <taxon>Kitasatosporales</taxon>
        <taxon>Streptomycetaceae</taxon>
        <taxon>Streptomyces</taxon>
    </lineage>
</organism>
<name>A0ABP4JHK1_9ACTN</name>
<protein>
    <submittedName>
        <fullName evidence="2">Uncharacterized protein</fullName>
    </submittedName>
</protein>
<keyword evidence="3" id="KW-1185">Reference proteome</keyword>
<evidence type="ECO:0000256" key="1">
    <source>
        <dbReference type="SAM" id="MobiDB-lite"/>
    </source>
</evidence>
<evidence type="ECO:0000313" key="2">
    <source>
        <dbReference type="EMBL" id="GAA1419338.1"/>
    </source>
</evidence>
<feature type="region of interest" description="Disordered" evidence="1">
    <location>
        <begin position="208"/>
        <end position="232"/>
    </location>
</feature>
<dbReference type="Proteomes" id="UP001500973">
    <property type="component" value="Unassembled WGS sequence"/>
</dbReference>